<feature type="region of interest" description="Disordered" evidence="1">
    <location>
        <begin position="327"/>
        <end position="383"/>
    </location>
</feature>
<evidence type="ECO:0000313" key="3">
    <source>
        <dbReference type="Proteomes" id="UP000800040"/>
    </source>
</evidence>
<gene>
    <name evidence="2" type="ORF">BDW02DRAFT_498475</name>
</gene>
<feature type="compositionally biased region" description="Polar residues" evidence="1">
    <location>
        <begin position="863"/>
        <end position="889"/>
    </location>
</feature>
<feature type="region of interest" description="Disordered" evidence="1">
    <location>
        <begin position="599"/>
        <end position="672"/>
    </location>
</feature>
<feature type="compositionally biased region" description="Low complexity" evidence="1">
    <location>
        <begin position="827"/>
        <end position="836"/>
    </location>
</feature>
<feature type="compositionally biased region" description="Low complexity" evidence="1">
    <location>
        <begin position="729"/>
        <end position="744"/>
    </location>
</feature>
<dbReference type="AlphaFoldDB" id="A0A6A5KDE1"/>
<dbReference type="OrthoDB" id="5244050at2759"/>
<feature type="region of interest" description="Disordered" evidence="1">
    <location>
        <begin position="729"/>
        <end position="758"/>
    </location>
</feature>
<feature type="region of interest" description="Disordered" evidence="1">
    <location>
        <begin position="774"/>
        <end position="920"/>
    </location>
</feature>
<organism evidence="2 3">
    <name type="scientific">Decorospora gaudefroyi</name>
    <dbReference type="NCBI Taxonomy" id="184978"/>
    <lineage>
        <taxon>Eukaryota</taxon>
        <taxon>Fungi</taxon>
        <taxon>Dikarya</taxon>
        <taxon>Ascomycota</taxon>
        <taxon>Pezizomycotina</taxon>
        <taxon>Dothideomycetes</taxon>
        <taxon>Pleosporomycetidae</taxon>
        <taxon>Pleosporales</taxon>
        <taxon>Pleosporineae</taxon>
        <taxon>Pleosporaceae</taxon>
        <taxon>Decorospora</taxon>
    </lineage>
</organism>
<dbReference type="Proteomes" id="UP000800040">
    <property type="component" value="Unassembled WGS sequence"/>
</dbReference>
<reference evidence="2" key="1">
    <citation type="submission" date="2020-01" db="EMBL/GenBank/DDBJ databases">
        <authorList>
            <consortium name="DOE Joint Genome Institute"/>
            <person name="Haridas S."/>
            <person name="Albert R."/>
            <person name="Binder M."/>
            <person name="Bloem J."/>
            <person name="Labutti K."/>
            <person name="Salamov A."/>
            <person name="Andreopoulos B."/>
            <person name="Baker S.E."/>
            <person name="Barry K."/>
            <person name="Bills G."/>
            <person name="Bluhm B.H."/>
            <person name="Cannon C."/>
            <person name="Castanera R."/>
            <person name="Culley D.E."/>
            <person name="Daum C."/>
            <person name="Ezra D."/>
            <person name="Gonzalez J.B."/>
            <person name="Henrissat B."/>
            <person name="Kuo A."/>
            <person name="Liang C."/>
            <person name="Lipzen A."/>
            <person name="Lutzoni F."/>
            <person name="Magnuson J."/>
            <person name="Mondo S."/>
            <person name="Nolan M."/>
            <person name="Ohm R."/>
            <person name="Pangilinan J."/>
            <person name="Park H.-J."/>
            <person name="Ramirez L."/>
            <person name="Alfaro M."/>
            <person name="Sun H."/>
            <person name="Tritt A."/>
            <person name="Yoshinaga Y."/>
            <person name="Zwiers L.-H."/>
            <person name="Turgeon B.G."/>
            <person name="Goodwin S.B."/>
            <person name="Spatafora J.W."/>
            <person name="Crous P.W."/>
            <person name="Grigoriev I.V."/>
        </authorList>
    </citation>
    <scope>NUCLEOTIDE SEQUENCE</scope>
    <source>
        <strain evidence="2">P77</strain>
    </source>
</reference>
<name>A0A6A5KDE1_9PLEO</name>
<accession>A0A6A5KDE1</accession>
<feature type="compositionally biased region" description="Basic and acidic residues" evidence="1">
    <location>
        <begin position="686"/>
        <end position="701"/>
    </location>
</feature>
<feature type="compositionally biased region" description="Polar residues" evidence="1">
    <location>
        <begin position="159"/>
        <end position="170"/>
    </location>
</feature>
<evidence type="ECO:0000313" key="2">
    <source>
        <dbReference type="EMBL" id="KAF1834339.1"/>
    </source>
</evidence>
<feature type="compositionally biased region" description="Polar residues" evidence="1">
    <location>
        <begin position="131"/>
        <end position="151"/>
    </location>
</feature>
<feature type="region of interest" description="Disordered" evidence="1">
    <location>
        <begin position="99"/>
        <end position="244"/>
    </location>
</feature>
<protein>
    <submittedName>
        <fullName evidence="2">Uncharacterized protein</fullName>
    </submittedName>
</protein>
<dbReference type="EMBL" id="ML975303">
    <property type="protein sequence ID" value="KAF1834339.1"/>
    <property type="molecule type" value="Genomic_DNA"/>
</dbReference>
<feature type="region of interest" description="Disordered" evidence="1">
    <location>
        <begin position="686"/>
        <end position="708"/>
    </location>
</feature>
<feature type="compositionally biased region" description="Polar residues" evidence="1">
    <location>
        <begin position="63"/>
        <end position="72"/>
    </location>
</feature>
<keyword evidence="3" id="KW-1185">Reference proteome</keyword>
<feature type="compositionally biased region" description="Polar residues" evidence="1">
    <location>
        <begin position="621"/>
        <end position="643"/>
    </location>
</feature>
<feature type="compositionally biased region" description="Basic and acidic residues" evidence="1">
    <location>
        <begin position="21"/>
        <end position="32"/>
    </location>
</feature>
<proteinExistence type="predicted"/>
<sequence length="934" mass="102202">MGRDRGPKKFSFPLPRRSRTKIKDTQQDDDTHSIPSVSEWSSRHEDPSSKAHRVLGTSDALYRSTSGQTSIPASPGYMSITVSEASFASQLDDRNSVAATDHSGYLKRPAMSKRPSSNILGRTYSGDGRQGSDNSSASYRLHARTSNSTLRSHYDAKSSPLSISQQTSDSAVRDRALRRGQPPVVTDTGYGGHEASPVSPIVLEEIKKMEHRKSKPSRLDLSKLFPKPKGVDSQTHGNALLSPAKMVNSPSVMSINSEYFPRPMTREPTPQVGPNKLQKNARHHTALVPSPVSPVRKFKRDEYDNAKVHIRRPPKGVQHWFDALDQDSDESAEDTQRIHAPQAVCPNAVPKAPVRGLRIGQTSRDRATSYQDSRSQEKAPAYRKDNFALEDIVDITHLTSPSQYSVDTHHSQASSQNKASSWSKNNLQDSSILSFSSSEDETDGGRLKPHRVAVRKSLDVADYTGEIVIGQAQAYEVRPHYRKQSTGRMSTHSTSTNAATIEVMYTPEQPFPSYHYPRSSTYSGSRRSSHLRQPSVILEDEDPRPKTAINIPLSPTAQSVMSARTSASAPQPHSDGTHKLMEVTAEEEALLEMMRKKRAAMNKQCAPQVDRSTREYRHQQKTPLESSQPSRRTSGFLSTSLESSPVRVVESRTKQRAPSHAPSPLLLPPRGRSTKAVDNVAMSHLRDSSVSDACSDRHDSSSAHGGKLPHCLSTPADLSPLDPFPPCSPTLAASAASPTTTDHPSPLPSPMTPGLRVGEKDIAVKVASSDTSNEMEYMPMPENGVIGAPSDNTKSDSAHRRRRTASSDADITFPTPPSSTSFKDLASVSESSSRPPSIKEPPMSRLAKKPPRHISEVAVASFPSRSRQSSVHSTGSRTSAYSQASSYLTGTERKRSRHMSRDNSIASNRRPISENRDSVSDDVLAAWGSLGGTY</sequence>
<feature type="region of interest" description="Disordered" evidence="1">
    <location>
        <begin position="262"/>
        <end position="281"/>
    </location>
</feature>
<feature type="compositionally biased region" description="Polar residues" evidence="1">
    <location>
        <begin position="553"/>
        <end position="571"/>
    </location>
</feature>
<evidence type="ECO:0000256" key="1">
    <source>
        <dbReference type="SAM" id="MobiDB-lite"/>
    </source>
</evidence>
<feature type="region of interest" description="Disordered" evidence="1">
    <location>
        <begin position="1"/>
        <end position="76"/>
    </location>
</feature>
<feature type="region of interest" description="Disordered" evidence="1">
    <location>
        <begin position="404"/>
        <end position="426"/>
    </location>
</feature>
<feature type="region of interest" description="Disordered" evidence="1">
    <location>
        <begin position="518"/>
        <end position="578"/>
    </location>
</feature>
<feature type="compositionally biased region" description="Basic and acidic residues" evidence="1">
    <location>
        <begin position="374"/>
        <end position="383"/>
    </location>
</feature>